<organism evidence="1">
    <name type="scientific">Arundo donax</name>
    <name type="common">Giant reed</name>
    <name type="synonym">Donax arundinaceus</name>
    <dbReference type="NCBI Taxonomy" id="35708"/>
    <lineage>
        <taxon>Eukaryota</taxon>
        <taxon>Viridiplantae</taxon>
        <taxon>Streptophyta</taxon>
        <taxon>Embryophyta</taxon>
        <taxon>Tracheophyta</taxon>
        <taxon>Spermatophyta</taxon>
        <taxon>Magnoliopsida</taxon>
        <taxon>Liliopsida</taxon>
        <taxon>Poales</taxon>
        <taxon>Poaceae</taxon>
        <taxon>PACMAD clade</taxon>
        <taxon>Arundinoideae</taxon>
        <taxon>Arundineae</taxon>
        <taxon>Arundo</taxon>
    </lineage>
</organism>
<dbReference type="EMBL" id="GBRH01258219">
    <property type="protein sequence ID" value="JAD39676.1"/>
    <property type="molecule type" value="Transcribed_RNA"/>
</dbReference>
<proteinExistence type="predicted"/>
<reference evidence="1" key="1">
    <citation type="submission" date="2014-09" db="EMBL/GenBank/DDBJ databases">
        <authorList>
            <person name="Magalhaes I.L.F."/>
            <person name="Oliveira U."/>
            <person name="Santos F.R."/>
            <person name="Vidigal T.H.D.A."/>
            <person name="Brescovit A.D."/>
            <person name="Santos A.J."/>
        </authorList>
    </citation>
    <scope>NUCLEOTIDE SEQUENCE</scope>
    <source>
        <tissue evidence="1">Shoot tissue taken approximately 20 cm above the soil surface</tissue>
    </source>
</reference>
<sequence length="64" mass="7623">MGFQNINRHPYLKIWSPRPILGIHIHLLWSTHLICKLHSPLLVHETKCEVIDLHPHRQFVKNES</sequence>
<evidence type="ECO:0000313" key="1">
    <source>
        <dbReference type="EMBL" id="JAD39676.1"/>
    </source>
</evidence>
<protein>
    <submittedName>
        <fullName evidence="1">Uncharacterized protein</fullName>
    </submittedName>
</protein>
<accession>A0A0A8ZLK4</accession>
<name>A0A0A8ZLK4_ARUDO</name>
<reference evidence="1" key="2">
    <citation type="journal article" date="2015" name="Data Brief">
        <title>Shoot transcriptome of the giant reed, Arundo donax.</title>
        <authorList>
            <person name="Barrero R.A."/>
            <person name="Guerrero F.D."/>
            <person name="Moolhuijzen P."/>
            <person name="Goolsby J.A."/>
            <person name="Tidwell J."/>
            <person name="Bellgard S.E."/>
            <person name="Bellgard M.I."/>
        </authorList>
    </citation>
    <scope>NUCLEOTIDE SEQUENCE</scope>
    <source>
        <tissue evidence="1">Shoot tissue taken approximately 20 cm above the soil surface</tissue>
    </source>
</reference>
<dbReference type="AlphaFoldDB" id="A0A0A8ZLK4"/>